<dbReference type="KEGG" id="abac:LuPra_06156"/>
<keyword evidence="2" id="KW-1185">Reference proteome</keyword>
<accession>A0A143PWB8</accession>
<dbReference type="RefSeq" id="WP_157899882.1">
    <property type="nucleotide sequence ID" value="NZ_CP015136.1"/>
</dbReference>
<organism evidence="1 2">
    <name type="scientific">Luteitalea pratensis</name>
    <dbReference type="NCBI Taxonomy" id="1855912"/>
    <lineage>
        <taxon>Bacteria</taxon>
        <taxon>Pseudomonadati</taxon>
        <taxon>Acidobacteriota</taxon>
        <taxon>Vicinamibacteria</taxon>
        <taxon>Vicinamibacterales</taxon>
        <taxon>Vicinamibacteraceae</taxon>
        <taxon>Luteitalea</taxon>
    </lineage>
</organism>
<gene>
    <name evidence="1" type="ORF">LuPra_06156</name>
</gene>
<proteinExistence type="predicted"/>
<name>A0A143PWB8_LUTPR</name>
<protein>
    <recommendedName>
        <fullName evidence="3">DUF3293 domain-containing protein</fullName>
    </recommendedName>
</protein>
<dbReference type="OrthoDB" id="1493624at2"/>
<dbReference type="InterPro" id="IPR021710">
    <property type="entry name" value="DUF3293"/>
</dbReference>
<dbReference type="EMBL" id="CP015136">
    <property type="protein sequence ID" value="AMY12872.1"/>
    <property type="molecule type" value="Genomic_DNA"/>
</dbReference>
<dbReference type="STRING" id="1855912.LuPra_06156"/>
<evidence type="ECO:0008006" key="3">
    <source>
        <dbReference type="Google" id="ProtNLM"/>
    </source>
</evidence>
<evidence type="ECO:0000313" key="2">
    <source>
        <dbReference type="Proteomes" id="UP000076079"/>
    </source>
</evidence>
<evidence type="ECO:0000313" key="1">
    <source>
        <dbReference type="EMBL" id="AMY12872.1"/>
    </source>
</evidence>
<reference evidence="2" key="2">
    <citation type="submission" date="2016-04" db="EMBL/GenBank/DDBJ databases">
        <title>First Complete Genome Sequence of a Subdivision 6 Acidobacterium.</title>
        <authorList>
            <person name="Huang S."/>
            <person name="Vieira S."/>
            <person name="Bunk B."/>
            <person name="Riedel T."/>
            <person name="Sproeer C."/>
            <person name="Overmann J."/>
        </authorList>
    </citation>
    <scope>NUCLEOTIDE SEQUENCE [LARGE SCALE GENOMIC DNA]</scope>
    <source>
        <strain evidence="2">DSM 100886 HEG_-6_39</strain>
    </source>
</reference>
<sequence>MRCCRRPGTTSLRAELLAAYRRTEYRVDDAGYALVLRVGVPSEQLRRCHDAFGVTCSAFITAWNPRSTPTPREQNDLAMTRLEQALAAPGCRWLRGEGVDPEEEWPGEPSVLVLGLDEAAALAIARRFDQYAIVWSGADATPRLVMA</sequence>
<reference evidence="1 2" key="1">
    <citation type="journal article" date="2016" name="Genome Announc.">
        <title>First Complete Genome Sequence of a Subdivision 6 Acidobacterium Strain.</title>
        <authorList>
            <person name="Huang S."/>
            <person name="Vieira S."/>
            <person name="Bunk B."/>
            <person name="Riedel T."/>
            <person name="Sproer C."/>
            <person name="Overmann J."/>
        </authorList>
    </citation>
    <scope>NUCLEOTIDE SEQUENCE [LARGE SCALE GENOMIC DNA]</scope>
    <source>
        <strain evidence="2">DSM 100886 HEG_-6_39</strain>
    </source>
</reference>
<dbReference type="Pfam" id="PF11697">
    <property type="entry name" value="DUF3293"/>
    <property type="match status" value="1"/>
</dbReference>
<dbReference type="AlphaFoldDB" id="A0A143PWB8"/>
<dbReference type="Proteomes" id="UP000076079">
    <property type="component" value="Chromosome"/>
</dbReference>